<name>A0A4V2NLS9_9GAMM</name>
<dbReference type="AlphaFoldDB" id="A0A4V2NLS9"/>
<gene>
    <name evidence="1" type="ORF">EZM97_15450</name>
</gene>
<dbReference type="EMBL" id="SJTG01000002">
    <property type="protein sequence ID" value="TCI10291.1"/>
    <property type="molecule type" value="Genomic_DNA"/>
</dbReference>
<comment type="caution">
    <text evidence="1">The sequence shown here is derived from an EMBL/GenBank/DDBJ whole genome shotgun (WGS) entry which is preliminary data.</text>
</comment>
<dbReference type="Pfam" id="PF11964">
    <property type="entry name" value="SpoIIAA-like"/>
    <property type="match status" value="1"/>
</dbReference>
<dbReference type="InterPro" id="IPR021866">
    <property type="entry name" value="SpoIIAA-like"/>
</dbReference>
<dbReference type="InterPro" id="IPR038396">
    <property type="entry name" value="SpoIIAA-like_sf"/>
</dbReference>
<dbReference type="RefSeq" id="WP_131408169.1">
    <property type="nucleotide sequence ID" value="NZ_SJTG01000002.1"/>
</dbReference>
<proteinExistence type="predicted"/>
<dbReference type="InterPro" id="IPR036513">
    <property type="entry name" value="STAS_dom_sf"/>
</dbReference>
<accession>A0A4V2NLS9</accession>
<protein>
    <submittedName>
        <fullName evidence="1">STAS/SEC14 domain-containing protein</fullName>
    </submittedName>
</protein>
<dbReference type="Proteomes" id="UP000291822">
    <property type="component" value="Unassembled WGS sequence"/>
</dbReference>
<sequence>MIEQIEGLPPGTLGFRASGQVTAADYERVLVPDIEAAFAIHRKLRLLYHVGPDFTGFDPGAMWDDAMLGFRHFSGWDRVALVTDVPWLRIAATAMGFAVPAQLRLFRNAELVTAIDWIREPRPEPEEGNK</sequence>
<keyword evidence="2" id="KW-1185">Reference proteome</keyword>
<dbReference type="Gene3D" id="3.40.50.10600">
    <property type="entry name" value="SpoIIaa-like domains"/>
    <property type="match status" value="1"/>
</dbReference>
<reference evidence="1 2" key="1">
    <citation type="submission" date="2019-02" db="EMBL/GenBank/DDBJ databases">
        <title>Dyella amyloliquefaciens sp. nov., isolated from forest soil.</title>
        <authorList>
            <person name="Gao Z.-H."/>
            <person name="Qiu L.-H."/>
        </authorList>
    </citation>
    <scope>NUCLEOTIDE SEQUENCE [LARGE SCALE GENOMIC DNA]</scope>
    <source>
        <strain evidence="1 2">KACC 12747</strain>
    </source>
</reference>
<organism evidence="1 2">
    <name type="scientific">Dyella soli</name>
    <dbReference type="NCBI Taxonomy" id="522319"/>
    <lineage>
        <taxon>Bacteria</taxon>
        <taxon>Pseudomonadati</taxon>
        <taxon>Pseudomonadota</taxon>
        <taxon>Gammaproteobacteria</taxon>
        <taxon>Lysobacterales</taxon>
        <taxon>Rhodanobacteraceae</taxon>
        <taxon>Dyella</taxon>
    </lineage>
</organism>
<evidence type="ECO:0000313" key="1">
    <source>
        <dbReference type="EMBL" id="TCI10291.1"/>
    </source>
</evidence>
<evidence type="ECO:0000313" key="2">
    <source>
        <dbReference type="Proteomes" id="UP000291822"/>
    </source>
</evidence>
<dbReference type="SUPFAM" id="SSF52091">
    <property type="entry name" value="SpoIIaa-like"/>
    <property type="match status" value="1"/>
</dbReference>